<name>A0A075G4H2_9EURY</name>
<dbReference type="GO" id="GO:0045429">
    <property type="term" value="P:positive regulation of nitric oxide biosynthetic process"/>
    <property type="evidence" value="ECO:0007669"/>
    <property type="project" value="TreeGrafter"/>
</dbReference>
<dbReference type="GO" id="GO:0000052">
    <property type="term" value="P:citrulline metabolic process"/>
    <property type="evidence" value="ECO:0007669"/>
    <property type="project" value="TreeGrafter"/>
</dbReference>
<comment type="similarity">
    <text evidence="1">Belongs to the DDAH family.</text>
</comment>
<dbReference type="Gene3D" id="3.75.10.10">
    <property type="entry name" value="L-arginine/glycine Amidinotransferase, Chain A"/>
    <property type="match status" value="1"/>
</dbReference>
<dbReference type="GO" id="GO:0016597">
    <property type="term" value="F:amino acid binding"/>
    <property type="evidence" value="ECO:0007669"/>
    <property type="project" value="TreeGrafter"/>
</dbReference>
<dbReference type="PANTHER" id="PTHR12737">
    <property type="entry name" value="DIMETHYLARGININE DIMETHYLAMINOHYDROLASE"/>
    <property type="match status" value="1"/>
</dbReference>
<evidence type="ECO:0000256" key="1">
    <source>
        <dbReference type="ARBA" id="ARBA00008532"/>
    </source>
</evidence>
<dbReference type="InterPro" id="IPR033199">
    <property type="entry name" value="DDAH-like"/>
</dbReference>
<evidence type="ECO:0000256" key="3">
    <source>
        <dbReference type="PIRSR" id="PIRSR633199-1"/>
    </source>
</evidence>
<dbReference type="AlphaFoldDB" id="A0A075G4H2"/>
<accession>A0A075G4H2</accession>
<dbReference type="PANTHER" id="PTHR12737:SF9">
    <property type="entry name" value="DIMETHYLARGININASE"/>
    <property type="match status" value="1"/>
</dbReference>
<dbReference type="EC" id="3.5.3.18" evidence="4"/>
<proteinExistence type="inferred from homology"/>
<feature type="active site" description="Proton donor" evidence="3">
    <location>
        <position position="177"/>
    </location>
</feature>
<evidence type="ECO:0000313" key="4">
    <source>
        <dbReference type="EMBL" id="AIE96716.1"/>
    </source>
</evidence>
<reference evidence="4" key="1">
    <citation type="journal article" date="2014" name="Genome Biol. Evol.">
        <title>Pangenome evidence for extensive interdomain horizontal transfer affecting lineage core and shell genes in uncultured planktonic thaumarchaeota and euryarchaeota.</title>
        <authorList>
            <person name="Deschamps P."/>
            <person name="Zivanovic Y."/>
            <person name="Moreira D."/>
            <person name="Rodriguez-Valera F."/>
            <person name="Lopez-Garcia P."/>
        </authorList>
    </citation>
    <scope>NUCLEOTIDE SEQUENCE</scope>
</reference>
<dbReference type="EMBL" id="KF900487">
    <property type="protein sequence ID" value="AIE96716.1"/>
    <property type="molecule type" value="Genomic_DNA"/>
</dbReference>
<dbReference type="GO" id="GO:0006525">
    <property type="term" value="P:arginine metabolic process"/>
    <property type="evidence" value="ECO:0007669"/>
    <property type="project" value="TreeGrafter"/>
</dbReference>
<dbReference type="SUPFAM" id="SSF55909">
    <property type="entry name" value="Pentein"/>
    <property type="match status" value="1"/>
</dbReference>
<feature type="active site" description="Nucleophile" evidence="3">
    <location>
        <position position="267"/>
    </location>
</feature>
<dbReference type="GO" id="GO:0016403">
    <property type="term" value="F:dimethylargininase activity"/>
    <property type="evidence" value="ECO:0007669"/>
    <property type="project" value="UniProtKB-EC"/>
</dbReference>
<sequence>MRYVGRPAVPGAYDRTRREAVVRRVSPNFDRALSKYFGTRTPDPVAAQGAHDAYVMALRAHGTEVEVLDALTDHPDCCFVEDCAVMIDGVALISNLGAPSRVGEEVAVAQYLSEDSDIIRMPEGATLDGGDVVFFDDRYLIGLSTRTNRAGADFLAEQVKSEGFDYEHIDIPLSTLHLTTVCSSPREGTLVVAEGHLNEGQIGHLADEILWVPNSDTYAANTIGYSSDRVIIADGYASTRQVMLDAGFSITSVDMDAIRQADGSLTCLSVFNR</sequence>
<evidence type="ECO:0000256" key="2">
    <source>
        <dbReference type="ARBA" id="ARBA00022801"/>
    </source>
</evidence>
<keyword evidence="2 4" id="KW-0378">Hydrolase</keyword>
<dbReference type="Pfam" id="PF19420">
    <property type="entry name" value="DDAH_eukar"/>
    <property type="match status" value="1"/>
</dbReference>
<protein>
    <submittedName>
        <fullName evidence="4">Putative NG-dimethylarginine dimethylaminohydrolase</fullName>
        <ecNumber evidence="4">3.5.3.18</ecNumber>
    </submittedName>
</protein>
<organism evidence="4">
    <name type="scientific">uncultured marine group II/III euryarchaeote AD1000_87_A06</name>
    <dbReference type="NCBI Taxonomy" id="1457817"/>
    <lineage>
        <taxon>Archaea</taxon>
        <taxon>Methanobacteriati</taxon>
        <taxon>Methanobacteriota</taxon>
        <taxon>environmental samples</taxon>
    </lineage>
</organism>